<organism evidence="2 3">
    <name type="scientific">Stakelama pacifica</name>
    <dbReference type="NCBI Taxonomy" id="517720"/>
    <lineage>
        <taxon>Bacteria</taxon>
        <taxon>Pseudomonadati</taxon>
        <taxon>Pseudomonadota</taxon>
        <taxon>Alphaproteobacteria</taxon>
        <taxon>Sphingomonadales</taxon>
        <taxon>Sphingomonadaceae</taxon>
        <taxon>Stakelama</taxon>
    </lineage>
</organism>
<proteinExistence type="predicted"/>
<protein>
    <submittedName>
        <fullName evidence="2">Caa(3)-type oxidase subunit IV</fullName>
    </submittedName>
</protein>
<evidence type="ECO:0000256" key="1">
    <source>
        <dbReference type="SAM" id="Phobius"/>
    </source>
</evidence>
<gene>
    <name evidence="2" type="ORF">EV664_101470</name>
</gene>
<keyword evidence="1" id="KW-0472">Membrane</keyword>
<evidence type="ECO:0000313" key="2">
    <source>
        <dbReference type="EMBL" id="TDN86892.1"/>
    </source>
</evidence>
<reference evidence="2 3" key="1">
    <citation type="submission" date="2019-03" db="EMBL/GenBank/DDBJ databases">
        <title>Genomic Encyclopedia of Type Strains, Phase IV (KMG-IV): sequencing the most valuable type-strain genomes for metagenomic binning, comparative biology and taxonomic classification.</title>
        <authorList>
            <person name="Goeker M."/>
        </authorList>
    </citation>
    <scope>NUCLEOTIDE SEQUENCE [LARGE SCALE GENOMIC DNA]</scope>
    <source>
        <strain evidence="2 3">DSM 25059</strain>
    </source>
</reference>
<accession>A0A4R6FY59</accession>
<name>A0A4R6FY59_9SPHN</name>
<feature type="transmembrane region" description="Helical" evidence="1">
    <location>
        <begin position="12"/>
        <end position="31"/>
    </location>
</feature>
<dbReference type="RefSeq" id="WP_133494057.1">
    <property type="nucleotide sequence ID" value="NZ_BMLU01000001.1"/>
</dbReference>
<sequence length="93" mass="10414">MKEDRFSHIVLAPLKSWAAMLLLLVVTAIYAQTPYLPAKLVVNVVLAMGQIALVATFLMQLRTSRMLVRLAALAGLIWASFLFLFTFADFLTR</sequence>
<dbReference type="Proteomes" id="UP000295493">
    <property type="component" value="Unassembled WGS sequence"/>
</dbReference>
<keyword evidence="1" id="KW-0812">Transmembrane</keyword>
<feature type="transmembrane region" description="Helical" evidence="1">
    <location>
        <begin position="37"/>
        <end position="58"/>
    </location>
</feature>
<feature type="transmembrane region" description="Helical" evidence="1">
    <location>
        <begin position="70"/>
        <end position="88"/>
    </location>
</feature>
<comment type="caution">
    <text evidence="2">The sequence shown here is derived from an EMBL/GenBank/DDBJ whole genome shotgun (WGS) entry which is preliminary data.</text>
</comment>
<dbReference type="AlphaFoldDB" id="A0A4R6FY59"/>
<keyword evidence="3" id="KW-1185">Reference proteome</keyword>
<dbReference type="EMBL" id="SNWD01000001">
    <property type="protein sequence ID" value="TDN86892.1"/>
    <property type="molecule type" value="Genomic_DNA"/>
</dbReference>
<evidence type="ECO:0000313" key="3">
    <source>
        <dbReference type="Proteomes" id="UP000295493"/>
    </source>
</evidence>
<keyword evidence="1" id="KW-1133">Transmembrane helix</keyword>